<keyword evidence="1" id="KW-1133">Transmembrane helix</keyword>
<dbReference type="Proteomes" id="UP000757232">
    <property type="component" value="Unassembled WGS sequence"/>
</dbReference>
<name>A0A9Q5I6M6_SANBA</name>
<keyword evidence="1" id="KW-0472">Membrane</keyword>
<proteinExistence type="predicted"/>
<feature type="transmembrane region" description="Helical" evidence="1">
    <location>
        <begin position="206"/>
        <end position="227"/>
    </location>
</feature>
<feature type="transmembrane region" description="Helical" evidence="1">
    <location>
        <begin position="48"/>
        <end position="67"/>
    </location>
</feature>
<evidence type="ECO:0000256" key="1">
    <source>
        <dbReference type="SAM" id="Phobius"/>
    </source>
</evidence>
<gene>
    <name evidence="3" type="ORF">A7U60_g311</name>
</gene>
<feature type="transmembrane region" description="Helical" evidence="1">
    <location>
        <begin position="148"/>
        <end position="170"/>
    </location>
</feature>
<reference evidence="3" key="1">
    <citation type="submission" date="2016-06" db="EMBL/GenBank/DDBJ databases">
        <title>Draft Genome sequence of the fungus Inonotus baumii.</title>
        <authorList>
            <person name="Zhu H."/>
            <person name="Lin W."/>
        </authorList>
    </citation>
    <scope>NUCLEOTIDE SEQUENCE</scope>
    <source>
        <strain evidence="3">821</strain>
    </source>
</reference>
<accession>A0A9Q5I6M6</accession>
<dbReference type="Pfam" id="PF20151">
    <property type="entry name" value="DUF6533"/>
    <property type="match status" value="1"/>
</dbReference>
<comment type="caution">
    <text evidence="3">The sequence shown here is derived from an EMBL/GenBank/DDBJ whole genome shotgun (WGS) entry which is preliminary data.</text>
</comment>
<feature type="transmembrane region" description="Helical" evidence="1">
    <location>
        <begin position="20"/>
        <end position="36"/>
    </location>
</feature>
<sequence length="354" mass="40478">MQKVRDPSLLSFLETLNVDQVVLLTLFWYNYLLTLVDEVNLIWRRRWNMGTMFYAIARYLSAGVLLYENSSIHFNRSFTFVQVLGNDKRYDFTLFLVEDNLILRLSVNRGEDFLGTHVLFYTSTIIVGSAICLSQARTYVLYGKRKKLLILFCAIDVILMILFVGEAILVQLNHRAGVTSPIPAPRIIRVPSLFSSPIIGSTQNALYSPLVWLPFVISEAITFLLVIRKVWMYRKTDTPALLWRVVWYNISHFIVWHKSLYLLFARNEHGSNRSGIQDTPFTLGIMAPNMLLHLKKQLDNPSQLLTGFSNESLSFHATVPGDLDGFELEDIGGRDSRISHAELAHCDSDLSVLI</sequence>
<dbReference type="AlphaFoldDB" id="A0A9Q5I6M6"/>
<organism evidence="3 4">
    <name type="scientific">Sanghuangporus baumii</name>
    <name type="common">Phellinus baumii</name>
    <dbReference type="NCBI Taxonomy" id="108892"/>
    <lineage>
        <taxon>Eukaryota</taxon>
        <taxon>Fungi</taxon>
        <taxon>Dikarya</taxon>
        <taxon>Basidiomycota</taxon>
        <taxon>Agaricomycotina</taxon>
        <taxon>Agaricomycetes</taxon>
        <taxon>Hymenochaetales</taxon>
        <taxon>Hymenochaetaceae</taxon>
        <taxon>Sanghuangporus</taxon>
    </lineage>
</organism>
<keyword evidence="4" id="KW-1185">Reference proteome</keyword>
<keyword evidence="1" id="KW-0812">Transmembrane</keyword>
<evidence type="ECO:0000313" key="4">
    <source>
        <dbReference type="Proteomes" id="UP000757232"/>
    </source>
</evidence>
<dbReference type="EMBL" id="LNZH02000005">
    <property type="protein sequence ID" value="OCB92272.1"/>
    <property type="molecule type" value="Genomic_DNA"/>
</dbReference>
<dbReference type="InterPro" id="IPR045340">
    <property type="entry name" value="DUF6533"/>
</dbReference>
<feature type="transmembrane region" description="Helical" evidence="1">
    <location>
        <begin position="118"/>
        <end position="136"/>
    </location>
</feature>
<evidence type="ECO:0000313" key="3">
    <source>
        <dbReference type="EMBL" id="OCB92272.1"/>
    </source>
</evidence>
<dbReference type="OrthoDB" id="3242409at2759"/>
<evidence type="ECO:0000259" key="2">
    <source>
        <dbReference type="Pfam" id="PF20151"/>
    </source>
</evidence>
<feature type="domain" description="DUF6533" evidence="2">
    <location>
        <begin position="20"/>
        <end position="61"/>
    </location>
</feature>
<protein>
    <recommendedName>
        <fullName evidence="2">DUF6533 domain-containing protein</fullName>
    </recommendedName>
</protein>